<keyword evidence="3" id="KW-1185">Reference proteome</keyword>
<dbReference type="OrthoDB" id="9978677at2759"/>
<protein>
    <recommendedName>
        <fullName evidence="1">RNF31 C-terminal domain-containing protein</fullName>
    </recommendedName>
</protein>
<dbReference type="InterPro" id="IPR026254">
    <property type="entry name" value="RNF31-like"/>
</dbReference>
<dbReference type="GO" id="GO:0061630">
    <property type="term" value="F:ubiquitin protein ligase activity"/>
    <property type="evidence" value="ECO:0007669"/>
    <property type="project" value="TreeGrafter"/>
</dbReference>
<dbReference type="GO" id="GO:0071797">
    <property type="term" value="C:LUBAC complex"/>
    <property type="evidence" value="ECO:0007669"/>
    <property type="project" value="InterPro"/>
</dbReference>
<accession>A0A2G8LQX9</accession>
<dbReference type="PANTHER" id="PTHR16004">
    <property type="entry name" value="RING FINGER PROTEIN 31-RELATED"/>
    <property type="match status" value="1"/>
</dbReference>
<dbReference type="Pfam" id="PF22191">
    <property type="entry name" value="IBR_1"/>
    <property type="match status" value="1"/>
</dbReference>
<evidence type="ECO:0000313" key="3">
    <source>
        <dbReference type="Proteomes" id="UP000230750"/>
    </source>
</evidence>
<comment type="caution">
    <text evidence="2">The sequence shown here is derived from an EMBL/GenBank/DDBJ whole genome shotgun (WGS) entry which is preliminary data.</text>
</comment>
<dbReference type="GO" id="GO:0036435">
    <property type="term" value="F:K48-linked polyubiquitin modification-dependent protein binding"/>
    <property type="evidence" value="ECO:0007669"/>
    <property type="project" value="TreeGrafter"/>
</dbReference>
<dbReference type="Pfam" id="PF18091">
    <property type="entry name" value="E3_UbLigase_RBR"/>
    <property type="match status" value="1"/>
</dbReference>
<feature type="domain" description="RNF31 C-terminal" evidence="1">
    <location>
        <begin position="465"/>
        <end position="515"/>
    </location>
</feature>
<dbReference type="CDD" id="cd19815">
    <property type="entry name" value="Bbox1_HOIP"/>
    <property type="match status" value="1"/>
</dbReference>
<proteinExistence type="predicted"/>
<dbReference type="GO" id="GO:1990450">
    <property type="term" value="F:linear polyubiquitin binding"/>
    <property type="evidence" value="ECO:0007669"/>
    <property type="project" value="TreeGrafter"/>
</dbReference>
<evidence type="ECO:0000259" key="1">
    <source>
        <dbReference type="Pfam" id="PF18091"/>
    </source>
</evidence>
<sequence>MKEDIYNENSKGRSAVILILKEKLVMALEKSQGNIKPCQSLMEELAYIDEPLQVKCANGVVLDFISKNSNLQDKSKFKVISDGVDVLVKYGVSLLKPNKHPSWRAINMYNSTFVQKVMPLQGYDEVLASLGYAGRNRTSYHFPDSCETVNLHRVSEVTADLLVLQKEFSQYFNQTHVNGELFLNNFMKSDETSRSTDMDITRYPDQVGLDDPNKKSCFICGEENISVHCITCSECFCDECDSRYHRTSIRSSHDRKKIGPFNINSSQGGFVISLESSPEDAIERIEMSIVHESKKKELIRRVLMSKENMEKAAMDTFFYLRYEEQHGLKDCMEAVKSSGGNLARAKNFFKDCAICFETFAMSQGCTSGFINERRDLKIQCTNCRKFQCFNCKKRLSQCKMRYELAKGGCIHFKCAQCMHEFCCGCNLPFLKYPNCRKFPGCQGKGLHAHHPRNCLYHLRDQECDTLQKLLQANGVEYNIANVAATLLEEDGCPVKEQREGPDGLVDVTCGRELIAAARLCV</sequence>
<dbReference type="EMBL" id="MRZV01000008">
    <property type="protein sequence ID" value="PIK62631.1"/>
    <property type="molecule type" value="Genomic_DNA"/>
</dbReference>
<dbReference type="GO" id="GO:0097039">
    <property type="term" value="P:protein linear polyubiquitination"/>
    <property type="evidence" value="ECO:0007669"/>
    <property type="project" value="TreeGrafter"/>
</dbReference>
<dbReference type="InterPro" id="IPR041031">
    <property type="entry name" value="RNF31_C"/>
</dbReference>
<gene>
    <name evidence="2" type="ORF">BSL78_00423</name>
</gene>
<dbReference type="PANTHER" id="PTHR16004:SF2">
    <property type="entry name" value="E3 UBIQUITIN-PROTEIN LIGASE LUBEL"/>
    <property type="match status" value="1"/>
</dbReference>
<dbReference type="Proteomes" id="UP000230750">
    <property type="component" value="Unassembled WGS sequence"/>
</dbReference>
<dbReference type="AlphaFoldDB" id="A0A2G8LQX9"/>
<evidence type="ECO:0000313" key="2">
    <source>
        <dbReference type="EMBL" id="PIK62631.1"/>
    </source>
</evidence>
<dbReference type="STRING" id="307972.A0A2G8LQX9"/>
<reference evidence="2 3" key="1">
    <citation type="journal article" date="2017" name="PLoS Biol.">
        <title>The sea cucumber genome provides insights into morphological evolution and visceral regeneration.</title>
        <authorList>
            <person name="Zhang X."/>
            <person name="Sun L."/>
            <person name="Yuan J."/>
            <person name="Sun Y."/>
            <person name="Gao Y."/>
            <person name="Zhang L."/>
            <person name="Li S."/>
            <person name="Dai H."/>
            <person name="Hamel J.F."/>
            <person name="Liu C."/>
            <person name="Yu Y."/>
            <person name="Liu S."/>
            <person name="Lin W."/>
            <person name="Guo K."/>
            <person name="Jin S."/>
            <person name="Xu P."/>
            <person name="Storey K.B."/>
            <person name="Huan P."/>
            <person name="Zhang T."/>
            <person name="Zhou Y."/>
            <person name="Zhang J."/>
            <person name="Lin C."/>
            <person name="Li X."/>
            <person name="Xing L."/>
            <person name="Huo D."/>
            <person name="Sun M."/>
            <person name="Wang L."/>
            <person name="Mercier A."/>
            <person name="Li F."/>
            <person name="Yang H."/>
            <person name="Xiang J."/>
        </authorList>
    </citation>
    <scope>NUCLEOTIDE SEQUENCE [LARGE SCALE GENOMIC DNA]</scope>
    <source>
        <strain evidence="2">Shaxun</strain>
        <tissue evidence="2">Muscle</tissue>
    </source>
</reference>
<name>A0A2G8LQX9_STIJA</name>
<dbReference type="InterPro" id="IPR047543">
    <property type="entry name" value="Bbox1_RNF31-like"/>
</dbReference>
<organism evidence="2 3">
    <name type="scientific">Stichopus japonicus</name>
    <name type="common">Sea cucumber</name>
    <dbReference type="NCBI Taxonomy" id="307972"/>
    <lineage>
        <taxon>Eukaryota</taxon>
        <taxon>Metazoa</taxon>
        <taxon>Echinodermata</taxon>
        <taxon>Eleutherozoa</taxon>
        <taxon>Echinozoa</taxon>
        <taxon>Holothuroidea</taxon>
        <taxon>Aspidochirotacea</taxon>
        <taxon>Aspidochirotida</taxon>
        <taxon>Stichopodidae</taxon>
        <taxon>Apostichopus</taxon>
    </lineage>
</organism>
<dbReference type="SUPFAM" id="SSF143503">
    <property type="entry name" value="PUG domain-like"/>
    <property type="match status" value="1"/>
</dbReference>
<dbReference type="InterPro" id="IPR036339">
    <property type="entry name" value="PUB-like_dom_sf"/>
</dbReference>
<dbReference type="GO" id="GO:0070530">
    <property type="term" value="F:K63-linked polyubiquitin modification-dependent protein binding"/>
    <property type="evidence" value="ECO:0007669"/>
    <property type="project" value="TreeGrafter"/>
</dbReference>
<dbReference type="Gene3D" id="1.20.58.2190">
    <property type="match status" value="1"/>
</dbReference>